<feature type="domain" description="NAA35-like TPR repeats" evidence="6">
    <location>
        <begin position="318"/>
        <end position="513"/>
    </location>
</feature>
<feature type="region of interest" description="Disordered" evidence="4">
    <location>
        <begin position="647"/>
        <end position="696"/>
    </location>
</feature>
<name>A0A2N5UXQ4_9BASI</name>
<dbReference type="Pfam" id="PF04112">
    <property type="entry name" value="Mak10"/>
    <property type="match status" value="1"/>
</dbReference>
<evidence type="ECO:0000259" key="5">
    <source>
        <dbReference type="Pfam" id="PF04112"/>
    </source>
</evidence>
<evidence type="ECO:0000256" key="4">
    <source>
        <dbReference type="SAM" id="MobiDB-lite"/>
    </source>
</evidence>
<dbReference type="PANTHER" id="PTHR21373">
    <property type="entry name" value="GLUCOSE REPRESSIBLE PROTEIN MAK10"/>
    <property type="match status" value="1"/>
</dbReference>
<dbReference type="STRING" id="200324.A0A2N5UXQ4"/>
<evidence type="ECO:0000313" key="7">
    <source>
        <dbReference type="EMBL" id="PLW42523.1"/>
    </source>
</evidence>
<dbReference type="InterPro" id="IPR057983">
    <property type="entry name" value="NAA35-like_N"/>
</dbReference>
<dbReference type="Pfam" id="PF25789">
    <property type="entry name" value="TPR_NAA35"/>
    <property type="match status" value="1"/>
</dbReference>
<feature type="region of interest" description="Disordered" evidence="4">
    <location>
        <begin position="1"/>
        <end position="20"/>
    </location>
</feature>
<reference evidence="7 8" key="1">
    <citation type="submission" date="2017-11" db="EMBL/GenBank/DDBJ databases">
        <title>De novo assembly and phasing of dikaryotic genomes from two isolates of Puccinia coronata f. sp. avenae, the causal agent of oat crown rust.</title>
        <authorList>
            <person name="Miller M.E."/>
            <person name="Zhang Y."/>
            <person name="Omidvar V."/>
            <person name="Sperschneider J."/>
            <person name="Schwessinger B."/>
            <person name="Raley C."/>
            <person name="Palmer J.M."/>
            <person name="Garnica D."/>
            <person name="Upadhyaya N."/>
            <person name="Rathjen J."/>
            <person name="Taylor J.M."/>
            <person name="Park R.F."/>
            <person name="Dodds P.N."/>
            <person name="Hirsch C.D."/>
            <person name="Kianian S.F."/>
            <person name="Figueroa M."/>
        </authorList>
    </citation>
    <scope>NUCLEOTIDE SEQUENCE [LARGE SCALE GENOMIC DNA]</scope>
    <source>
        <strain evidence="7">12NC29</strain>
    </source>
</reference>
<gene>
    <name evidence="7" type="ORF">PCANC_08627</name>
</gene>
<dbReference type="GO" id="GO:0031417">
    <property type="term" value="C:NatC complex"/>
    <property type="evidence" value="ECO:0007669"/>
    <property type="project" value="InterPro"/>
</dbReference>
<evidence type="ECO:0000256" key="3">
    <source>
        <dbReference type="ARBA" id="ARBA00022490"/>
    </source>
</evidence>
<feature type="domain" description="NAA35-like N-terminal" evidence="5">
    <location>
        <begin position="39"/>
        <end position="184"/>
    </location>
</feature>
<keyword evidence="8" id="KW-1185">Reference proteome</keyword>
<dbReference type="AlphaFoldDB" id="A0A2N5UXQ4"/>
<evidence type="ECO:0000313" key="8">
    <source>
        <dbReference type="Proteomes" id="UP000235388"/>
    </source>
</evidence>
<evidence type="ECO:0008006" key="9">
    <source>
        <dbReference type="Google" id="ProtNLM"/>
    </source>
</evidence>
<keyword evidence="3" id="KW-0963">Cytoplasm</keyword>
<accession>A0A2N5UXQ4</accession>
<dbReference type="EMBL" id="PGCJ01000157">
    <property type="protein sequence ID" value="PLW42523.1"/>
    <property type="molecule type" value="Genomic_DNA"/>
</dbReference>
<evidence type="ECO:0000256" key="2">
    <source>
        <dbReference type="ARBA" id="ARBA00006289"/>
    </source>
</evidence>
<dbReference type="Proteomes" id="UP000235388">
    <property type="component" value="Unassembled WGS sequence"/>
</dbReference>
<evidence type="ECO:0000259" key="6">
    <source>
        <dbReference type="Pfam" id="PF25789"/>
    </source>
</evidence>
<proteinExistence type="inferred from homology"/>
<organism evidence="7 8">
    <name type="scientific">Puccinia coronata f. sp. avenae</name>
    <dbReference type="NCBI Taxonomy" id="200324"/>
    <lineage>
        <taxon>Eukaryota</taxon>
        <taxon>Fungi</taxon>
        <taxon>Dikarya</taxon>
        <taxon>Basidiomycota</taxon>
        <taxon>Pucciniomycotina</taxon>
        <taxon>Pucciniomycetes</taxon>
        <taxon>Pucciniales</taxon>
        <taxon>Pucciniaceae</taxon>
        <taxon>Puccinia</taxon>
    </lineage>
</organism>
<evidence type="ECO:0000256" key="1">
    <source>
        <dbReference type="ARBA" id="ARBA00004496"/>
    </source>
</evidence>
<dbReference type="InterPro" id="IPR057982">
    <property type="entry name" value="TPR_NAA35"/>
</dbReference>
<comment type="subcellular location">
    <subcellularLocation>
        <location evidence="1">Cytoplasm</location>
    </subcellularLocation>
</comment>
<dbReference type="OrthoDB" id="269405at2759"/>
<protein>
    <recommendedName>
        <fullName evidence="9">Mak10 subunit, NatC N(Alpha)-terminal acetyltransferase</fullName>
    </recommendedName>
</protein>
<dbReference type="PANTHER" id="PTHR21373:SF0">
    <property type="entry name" value="N-ALPHA-ACETYLTRANSFERASE 35, NATC AUXILIARY SUBUNIT"/>
    <property type="match status" value="1"/>
</dbReference>
<comment type="similarity">
    <text evidence="2">Belongs to the MAK10 family.</text>
</comment>
<dbReference type="InterPro" id="IPR007244">
    <property type="entry name" value="Naa35_N"/>
</dbReference>
<sequence length="711" mass="80528">MDENDNWQEQQGTDEQKDEEEWTDITHILIRGAHQLSKNDILLAQNMSLLDIISAIQIMDPRMDTGVGATSTHNRITLDPLQPLTSSELVTILDLSLACEVTWYTGRLLSQTVLTSSYIHHLDALKSHPDRLVKHVLRACLLGLTKCCWMVSEEICKDHLRENEDVNSEHQTIDIYDKIDITQTLDALDEAYSVLETWPNELDDHRIPLMERVRFRIEFLYSLALLSSSPTSPMIVHLEAHLHSAREAIQAIRLHPTYPAHSPLSFSAQNHPVISAFNFNFHQTVPSHSPPRPVHFPHTFDHLAAMVIRILEELALVYQVTRGNCFSDWLTFFHAFSRREPIAFPFVRSYLMSLFQTENVIALKPTQTLLWLGKECMSNLSAGQVCYPSNSSSANRYMLNRFSGFLVNYLSAFAANRARGRRILSNSLCEWKALYNTTWVNQLDFLPSTLQGLQILIYYFSVESSLHVSLMGFDLELYQEDSDRVAMWWVTERLSERAWLLLDKLSDGAESTHAKMIRVVGKLAGVALQLTCRRHAQSGAPLSELKVRRAVFERRVKMLNARDAVFDDTALVTQLGLARPLLDYQHMASALLAVQTPADLLVTLKHVKQLLSSAADPSRERVGSVQLQSYIRCLTEATDKMMAINQADDKSSSELPQPARDDEPPSLESLRISSAPPSPHLRADSGAPDDDGYRVQDDARSVDVACRWFLV</sequence>
<comment type="caution">
    <text evidence="7">The sequence shown here is derived from an EMBL/GenBank/DDBJ whole genome shotgun (WGS) entry which is preliminary data.</text>
</comment>